<evidence type="ECO:0000313" key="2">
    <source>
        <dbReference type="Proteomes" id="UP000294958"/>
    </source>
</evidence>
<organism evidence="1 2">
    <name type="scientific">Aquamicrobium defluvii</name>
    <dbReference type="NCBI Taxonomy" id="69279"/>
    <lineage>
        <taxon>Bacteria</taxon>
        <taxon>Pseudomonadati</taxon>
        <taxon>Pseudomonadota</taxon>
        <taxon>Alphaproteobacteria</taxon>
        <taxon>Hyphomicrobiales</taxon>
        <taxon>Phyllobacteriaceae</taxon>
        <taxon>Aquamicrobium</taxon>
    </lineage>
</organism>
<reference evidence="1 2" key="1">
    <citation type="submission" date="2019-03" db="EMBL/GenBank/DDBJ databases">
        <title>Genomic Encyclopedia of Type Strains, Phase IV (KMG-IV): sequencing the most valuable type-strain genomes for metagenomic binning, comparative biology and taxonomic classification.</title>
        <authorList>
            <person name="Goeker M."/>
        </authorList>
    </citation>
    <scope>NUCLEOTIDE SEQUENCE [LARGE SCALE GENOMIC DNA]</scope>
    <source>
        <strain evidence="1 2">DSM 11603</strain>
    </source>
</reference>
<dbReference type="AlphaFoldDB" id="A0A4R6YDB9"/>
<evidence type="ECO:0000313" key="1">
    <source>
        <dbReference type="EMBL" id="TDR33915.1"/>
    </source>
</evidence>
<gene>
    <name evidence="1" type="ORF">DES43_11878</name>
</gene>
<accession>A0A4R6YDB9</accession>
<dbReference type="Proteomes" id="UP000294958">
    <property type="component" value="Unassembled WGS sequence"/>
</dbReference>
<keyword evidence="2" id="KW-1185">Reference proteome</keyword>
<protein>
    <submittedName>
        <fullName evidence="1">Uncharacterized protein</fullName>
    </submittedName>
</protein>
<comment type="caution">
    <text evidence="1">The sequence shown here is derived from an EMBL/GenBank/DDBJ whole genome shotgun (WGS) entry which is preliminary data.</text>
</comment>
<dbReference type="EMBL" id="SNZF01000018">
    <property type="protein sequence ID" value="TDR33915.1"/>
    <property type="molecule type" value="Genomic_DNA"/>
</dbReference>
<name>A0A4R6YDB9_9HYPH</name>
<proteinExistence type="predicted"/>
<sequence>MSRLMKRPEGEAARWSAYPDHHNSALTSSGLLRAQIITWLPGEQPQWVEKPKKLFATLIPIIVETIVASVPRLIEWERKREEDHRRYQEEERRRWELRRLKEVDDSRWNRFRSAATNWREKQVLDDFISELEARFSAEGDQSIGEKTTSQWLTWAKDRAAELDPFTDGLAGLFHDVGRP</sequence>